<name>A0ABR2KMA9_9EUKA</name>
<dbReference type="Proteomes" id="UP001470230">
    <property type="component" value="Unassembled WGS sequence"/>
</dbReference>
<dbReference type="EMBL" id="JAPFFF010000004">
    <property type="protein sequence ID" value="KAK8891963.1"/>
    <property type="molecule type" value="Genomic_DNA"/>
</dbReference>
<sequence length="111" mass="13246">MDLKVIEPIKNYLKEFKTVDEFNLWYSKNKDEVDKLTTHKLNKMYRIDDYRITKIKGVLMLKKDTKPKIKEMDKVIKNEISDEINELKNEINEIRGAVNKLIDFINGKIVE</sequence>
<comment type="caution">
    <text evidence="1">The sequence shown here is derived from an EMBL/GenBank/DDBJ whole genome shotgun (WGS) entry which is preliminary data.</text>
</comment>
<proteinExistence type="predicted"/>
<keyword evidence="2" id="KW-1185">Reference proteome</keyword>
<protein>
    <recommendedName>
        <fullName evidence="3">SAM domain-containing protein</fullName>
    </recommendedName>
</protein>
<evidence type="ECO:0008006" key="3">
    <source>
        <dbReference type="Google" id="ProtNLM"/>
    </source>
</evidence>
<organism evidence="1 2">
    <name type="scientific">Tritrichomonas musculus</name>
    <dbReference type="NCBI Taxonomy" id="1915356"/>
    <lineage>
        <taxon>Eukaryota</taxon>
        <taxon>Metamonada</taxon>
        <taxon>Parabasalia</taxon>
        <taxon>Tritrichomonadida</taxon>
        <taxon>Tritrichomonadidae</taxon>
        <taxon>Tritrichomonas</taxon>
    </lineage>
</organism>
<reference evidence="1 2" key="1">
    <citation type="submission" date="2024-04" db="EMBL/GenBank/DDBJ databases">
        <title>Tritrichomonas musculus Genome.</title>
        <authorList>
            <person name="Alves-Ferreira E."/>
            <person name="Grigg M."/>
            <person name="Lorenzi H."/>
            <person name="Galac M."/>
        </authorList>
    </citation>
    <scope>NUCLEOTIDE SEQUENCE [LARGE SCALE GENOMIC DNA]</scope>
    <source>
        <strain evidence="1 2">EAF2021</strain>
    </source>
</reference>
<accession>A0ABR2KMA9</accession>
<gene>
    <name evidence="1" type="ORF">M9Y10_029185</name>
</gene>
<evidence type="ECO:0000313" key="1">
    <source>
        <dbReference type="EMBL" id="KAK8891963.1"/>
    </source>
</evidence>
<evidence type="ECO:0000313" key="2">
    <source>
        <dbReference type="Proteomes" id="UP001470230"/>
    </source>
</evidence>